<proteinExistence type="predicted"/>
<dbReference type="Proteomes" id="UP000298653">
    <property type="component" value="Chromosome"/>
</dbReference>
<accession>A0A4P8IHP5</accession>
<dbReference type="AlphaFoldDB" id="A0A4P8IHP5"/>
<dbReference type="RefSeq" id="WP_137328181.1">
    <property type="nucleotide sequence ID" value="NZ_CP040058.1"/>
</dbReference>
<evidence type="ECO:0000313" key="1">
    <source>
        <dbReference type="EMBL" id="QCP34669.1"/>
    </source>
</evidence>
<dbReference type="OrthoDB" id="2061192at2"/>
<name>A0A4P8IHP5_9FIRM</name>
<sequence>MGFLDRFKVHTTSEYEEGKERVYRLHQEAGSLSYVEGIYRENGRFLMSVSFVKGVHKEGEEAELYDCNGLAAATVHIREIRLGSGEDHSKVSEAGEEGIIVFDLEKGEEHWQEKGQYLAGH</sequence>
<keyword evidence="2" id="KW-1185">Reference proteome</keyword>
<evidence type="ECO:0000313" key="2">
    <source>
        <dbReference type="Proteomes" id="UP000298653"/>
    </source>
</evidence>
<dbReference type="EMBL" id="CP040058">
    <property type="protein sequence ID" value="QCP34669.1"/>
    <property type="molecule type" value="Genomic_DNA"/>
</dbReference>
<reference evidence="1 2" key="1">
    <citation type="submission" date="2019-05" db="EMBL/GenBank/DDBJ databases">
        <title>Complete genome sequencing of Anaerostipes rhamnosivorans.</title>
        <authorList>
            <person name="Bui T.P.N."/>
            <person name="de Vos W.M."/>
        </authorList>
    </citation>
    <scope>NUCLEOTIDE SEQUENCE [LARGE SCALE GENOMIC DNA]</scope>
    <source>
        <strain evidence="1 2">1y2</strain>
    </source>
</reference>
<gene>
    <name evidence="1" type="ORF">AR1Y2_1215</name>
</gene>
<protein>
    <submittedName>
        <fullName evidence="1">Uncharacterized protein</fullName>
    </submittedName>
</protein>
<dbReference type="KEGG" id="arf:AR1Y2_1215"/>
<organism evidence="1 2">
    <name type="scientific">Anaerostipes rhamnosivorans</name>
    <dbReference type="NCBI Taxonomy" id="1229621"/>
    <lineage>
        <taxon>Bacteria</taxon>
        <taxon>Bacillati</taxon>
        <taxon>Bacillota</taxon>
        <taxon>Clostridia</taxon>
        <taxon>Lachnospirales</taxon>
        <taxon>Lachnospiraceae</taxon>
        <taxon>Anaerostipes</taxon>
    </lineage>
</organism>